<dbReference type="Proteomes" id="UP000029577">
    <property type="component" value="Unassembled WGS sequence"/>
</dbReference>
<evidence type="ECO:0000313" key="5">
    <source>
        <dbReference type="Proteomes" id="UP000029577"/>
    </source>
</evidence>
<dbReference type="AlphaFoldDB" id="A0A095T148"/>
<dbReference type="GO" id="GO:0016829">
    <property type="term" value="F:lyase activity"/>
    <property type="evidence" value="ECO:0007669"/>
    <property type="project" value="InterPro"/>
</dbReference>
<name>A0A095T148_9GAMM</name>
<evidence type="ECO:0000313" key="4">
    <source>
        <dbReference type="EMBL" id="KGD70646.1"/>
    </source>
</evidence>
<proteinExistence type="inferred from homology"/>
<dbReference type="Pfam" id="PF03972">
    <property type="entry name" value="MmgE_PrpD_N"/>
    <property type="match status" value="1"/>
</dbReference>
<gene>
    <name evidence="4" type="ORF">HA49_19670</name>
</gene>
<dbReference type="eggNOG" id="COG2079">
    <property type="taxonomic scope" value="Bacteria"/>
</dbReference>
<evidence type="ECO:0008006" key="6">
    <source>
        <dbReference type="Google" id="ProtNLM"/>
    </source>
</evidence>
<dbReference type="OrthoDB" id="7957419at2"/>
<dbReference type="InterPro" id="IPR036148">
    <property type="entry name" value="MmgE/PrpD_sf"/>
</dbReference>
<dbReference type="STRING" id="642227.HA49_19670"/>
<reference evidence="4" key="1">
    <citation type="submission" date="2014-12" db="EMBL/GenBank/DDBJ databases">
        <title>The draft genome of the Tatumella morbirosei type strain, LMG23360T isolated from pineapple rot.</title>
        <authorList>
            <person name="Smits T.H."/>
            <person name="Palmer M."/>
            <person name="Venter S.N."/>
            <person name="Duffy B."/>
            <person name="Steenkamp E.T."/>
            <person name="Chan W.Y."/>
            <person name="Coutinho T.A."/>
            <person name="Coetzee M.P."/>
            <person name="De Maayer P."/>
        </authorList>
    </citation>
    <scope>NUCLEOTIDE SEQUENCE [LARGE SCALE GENOMIC DNA]</scope>
    <source>
        <strain evidence="4">LMG 23360</strain>
    </source>
</reference>
<dbReference type="PANTHER" id="PTHR16943">
    <property type="entry name" value="2-METHYLCITRATE DEHYDRATASE-RELATED"/>
    <property type="match status" value="1"/>
</dbReference>
<sequence>MNITERLAEKIIGSQPDEQARQDARDGVCDFIAVCWPLMHQQVPDSGLPILRQVYPEQSIAQRALLLGYAGHALDYDDFHADFRGHPTTVILPALIAWCSLQPSYSVEEFLDAYIVGVEMAGRLGLAATQQHYTRGYHNTATLGTLAAAAALARLSRATLAQTRVLLGIAATQASGLRAEFGSAVKPLHAGLAAERAVRATQLALAGFDGQPRGVIESFLSATSNDQALPKKLTADWGMPWRITRPGLEFKPFATCSGTHSAAEAARILRRQWVSEQGNIDQLLALTADITVSFPPGGDIAASVRHPDNGIEARFSLEYVIAAMLLYDDLRMADFAEGPVNPRVMALASKVRRTPDETAPPDAINPALRFHEVSLFLTDGRQLSCRRTRQESLAEPVKVREKLALALQQETADRRQQVVDDCRLNDSRQLSRLIDALLA</sequence>
<organism evidence="4 5">
    <name type="scientific">Tatumella morbirosei</name>
    <dbReference type="NCBI Taxonomy" id="642227"/>
    <lineage>
        <taxon>Bacteria</taxon>
        <taxon>Pseudomonadati</taxon>
        <taxon>Pseudomonadota</taxon>
        <taxon>Gammaproteobacteria</taxon>
        <taxon>Enterobacterales</taxon>
        <taxon>Erwiniaceae</taxon>
        <taxon>Tatumella</taxon>
    </lineage>
</organism>
<dbReference type="RefSeq" id="WP_038023275.1">
    <property type="nucleotide sequence ID" value="NZ_JPKR02000003.1"/>
</dbReference>
<dbReference type="Gene3D" id="3.30.1330.120">
    <property type="entry name" value="2-methylcitrate dehydratase PrpD"/>
    <property type="match status" value="1"/>
</dbReference>
<dbReference type="SUPFAM" id="SSF103378">
    <property type="entry name" value="2-methylcitrate dehydratase PrpD"/>
    <property type="match status" value="1"/>
</dbReference>
<evidence type="ECO:0000259" key="2">
    <source>
        <dbReference type="Pfam" id="PF03972"/>
    </source>
</evidence>
<evidence type="ECO:0000259" key="3">
    <source>
        <dbReference type="Pfam" id="PF19305"/>
    </source>
</evidence>
<dbReference type="PANTHER" id="PTHR16943:SF8">
    <property type="entry name" value="2-METHYLCITRATE DEHYDRATASE"/>
    <property type="match status" value="1"/>
</dbReference>
<dbReference type="Pfam" id="PF19305">
    <property type="entry name" value="MmgE_PrpD_C"/>
    <property type="match status" value="1"/>
</dbReference>
<feature type="domain" description="MmgE/PrpD N-terminal" evidence="2">
    <location>
        <begin position="59"/>
        <end position="217"/>
    </location>
</feature>
<accession>A0A095T148</accession>
<dbReference type="InterPro" id="IPR045337">
    <property type="entry name" value="MmgE_PrpD_C"/>
</dbReference>
<dbReference type="EMBL" id="JPKR02000003">
    <property type="protein sequence ID" value="KGD70646.1"/>
    <property type="molecule type" value="Genomic_DNA"/>
</dbReference>
<evidence type="ECO:0000256" key="1">
    <source>
        <dbReference type="ARBA" id="ARBA00006174"/>
    </source>
</evidence>
<comment type="caution">
    <text evidence="4">The sequence shown here is derived from an EMBL/GenBank/DDBJ whole genome shotgun (WGS) entry which is preliminary data.</text>
</comment>
<feature type="domain" description="MmgE/PrpD C-terminal" evidence="3">
    <location>
        <begin position="253"/>
        <end position="384"/>
    </location>
</feature>
<dbReference type="InterPro" id="IPR042188">
    <property type="entry name" value="MmgE/PrpD_sf_2"/>
</dbReference>
<comment type="similarity">
    <text evidence="1">Belongs to the PrpD family.</text>
</comment>
<dbReference type="InterPro" id="IPR005656">
    <property type="entry name" value="MmgE_PrpD"/>
</dbReference>
<dbReference type="InterPro" id="IPR045336">
    <property type="entry name" value="MmgE_PrpD_N"/>
</dbReference>
<dbReference type="Gene3D" id="1.10.4100.10">
    <property type="entry name" value="2-methylcitrate dehydratase PrpD"/>
    <property type="match status" value="1"/>
</dbReference>
<protein>
    <recommendedName>
        <fullName evidence="6">2-methylcitrate dehydratase</fullName>
    </recommendedName>
</protein>
<dbReference type="InterPro" id="IPR042183">
    <property type="entry name" value="MmgE/PrpD_sf_1"/>
</dbReference>
<keyword evidence="5" id="KW-1185">Reference proteome</keyword>